<feature type="transmembrane region" description="Helical" evidence="8">
    <location>
        <begin position="140"/>
        <end position="164"/>
    </location>
</feature>
<evidence type="ECO:0000313" key="9">
    <source>
        <dbReference type="EMBL" id="CEM14627.1"/>
    </source>
</evidence>
<dbReference type="GO" id="GO:0140107">
    <property type="term" value="F:high-affinity potassium ion transmembrane transporter activity"/>
    <property type="evidence" value="ECO:0007669"/>
    <property type="project" value="TreeGrafter"/>
</dbReference>
<evidence type="ECO:0000256" key="2">
    <source>
        <dbReference type="ARBA" id="ARBA00022448"/>
    </source>
</evidence>
<sequence>MFHPEGLHRLNWVDSFFLCVAAVSLTGWSVVPFEKFWRPIKVQASPYVSPEQAAEQLIEYRALGHLDGIMTVILVSFVVTGAVLIYVAAGNVVNTANDRQEPLGVYSKAYFSVFTCLSAFTNAGISLLGQGMVPFMKSRLMITVLCVLMACGNTCFPFVLWASVRLSHYLARDPNRRAELEWLSSHPRRCTTHLFPNYETAMLLLCWVVMTSFQFLILVLDFPWNKTDADTSAAGVHGIIDQLIFSTIATRTAAFSIWAVAGLSAPGLTILLVYMFVGVYPQEMALLGSAKFKVAEQEGGLPAIVRKDTSRMSAMSVSTPASAAVSSPKKGRLASIREEEEPLLQTAGVGQEEEREGVGEGYGEQPECVLDVAGEHPLVFHYQVVKASDMAYGRLGARGEWQTVSNMAANLKAVCLKDSFIIYFAFLLIGIIEYDNLTYYDLFPVFFEIISAYGTVGFSLPDSDSTTILSGGFSSASKLVICFIMLLGRHRGLPHYLDASVTSINQFAPHGTRKRRFARLSIPSLPSLSVSRPSEDTFPPTLVPPTTPKVSRAATRITFAIPSAEESEAAAEAESVDVAATRTPSVARRHMTVTAQLRQDISRFFAGLRVHGTPMPMEPGGFDEADEEEETSEGDMTTRHGGVSGRHAEVSERTPLLLPPLPKSGLARSATAPLHQQAGRR</sequence>
<evidence type="ECO:0000256" key="5">
    <source>
        <dbReference type="ARBA" id="ARBA00023065"/>
    </source>
</evidence>
<evidence type="ECO:0000256" key="8">
    <source>
        <dbReference type="SAM" id="Phobius"/>
    </source>
</evidence>
<feature type="transmembrane region" description="Helical" evidence="8">
    <location>
        <begin position="69"/>
        <end position="89"/>
    </location>
</feature>
<feature type="transmembrane region" description="Helical" evidence="8">
    <location>
        <begin position="12"/>
        <end position="31"/>
    </location>
</feature>
<organism evidence="9 10">
    <name type="scientific">Vitrella brassicaformis (strain CCMP3155)</name>
    <dbReference type="NCBI Taxonomy" id="1169540"/>
    <lineage>
        <taxon>Eukaryota</taxon>
        <taxon>Sar</taxon>
        <taxon>Alveolata</taxon>
        <taxon>Colpodellida</taxon>
        <taxon>Vitrellaceae</taxon>
        <taxon>Vitrella</taxon>
    </lineage>
</organism>
<keyword evidence="4 8" id="KW-1133">Transmembrane helix</keyword>
<keyword evidence="2" id="KW-0813">Transport</keyword>
<feature type="transmembrane region" description="Helical" evidence="8">
    <location>
        <begin position="414"/>
        <end position="432"/>
    </location>
</feature>
<dbReference type="Pfam" id="PF02386">
    <property type="entry name" value="TrkH"/>
    <property type="match status" value="1"/>
</dbReference>
<dbReference type="OrthoDB" id="421432at2759"/>
<dbReference type="PANTHER" id="PTHR31064:SF30">
    <property type="entry name" value="HIGH-AFFINITY POTASSIUM TRANSPORT PROTEIN-RELATED"/>
    <property type="match status" value="1"/>
</dbReference>
<dbReference type="STRING" id="1169540.A0A0G4FKY1"/>
<dbReference type="AlphaFoldDB" id="A0A0G4FKY1"/>
<keyword evidence="3 8" id="KW-0812">Transmembrane</keyword>
<evidence type="ECO:0000256" key="7">
    <source>
        <dbReference type="SAM" id="MobiDB-lite"/>
    </source>
</evidence>
<dbReference type="InParanoid" id="A0A0G4FKY1"/>
<evidence type="ECO:0000313" key="10">
    <source>
        <dbReference type="Proteomes" id="UP000041254"/>
    </source>
</evidence>
<dbReference type="PANTHER" id="PTHR31064">
    <property type="entry name" value="POTASSIUM TRANSPORT PROTEIN DDB_G0292412-RELATED"/>
    <property type="match status" value="1"/>
</dbReference>
<dbReference type="InterPro" id="IPR051143">
    <property type="entry name" value="TrkH_K-transport"/>
</dbReference>
<dbReference type="GO" id="GO:1990573">
    <property type="term" value="P:potassium ion import across plasma membrane"/>
    <property type="evidence" value="ECO:0007669"/>
    <property type="project" value="TreeGrafter"/>
</dbReference>
<evidence type="ECO:0000256" key="1">
    <source>
        <dbReference type="ARBA" id="ARBA00004141"/>
    </source>
</evidence>
<evidence type="ECO:0000256" key="6">
    <source>
        <dbReference type="ARBA" id="ARBA00023136"/>
    </source>
</evidence>
<dbReference type="Proteomes" id="UP000041254">
    <property type="component" value="Unassembled WGS sequence"/>
</dbReference>
<gene>
    <name evidence="9" type="ORF">Vbra_21423</name>
</gene>
<keyword evidence="6 8" id="KW-0472">Membrane</keyword>
<feature type="transmembrane region" description="Helical" evidence="8">
    <location>
        <begin position="109"/>
        <end position="128"/>
    </location>
</feature>
<reference evidence="9 10" key="1">
    <citation type="submission" date="2014-11" db="EMBL/GenBank/DDBJ databases">
        <authorList>
            <person name="Zhu J."/>
            <person name="Qi W."/>
            <person name="Song R."/>
        </authorList>
    </citation>
    <scope>NUCLEOTIDE SEQUENCE [LARGE SCALE GENOMIC DNA]</scope>
</reference>
<feature type="transmembrane region" description="Helical" evidence="8">
    <location>
        <begin position="255"/>
        <end position="277"/>
    </location>
</feature>
<feature type="transmembrane region" description="Helical" evidence="8">
    <location>
        <begin position="201"/>
        <end position="220"/>
    </location>
</feature>
<dbReference type="InterPro" id="IPR003445">
    <property type="entry name" value="Cat_transpt"/>
</dbReference>
<dbReference type="GO" id="GO:0005886">
    <property type="term" value="C:plasma membrane"/>
    <property type="evidence" value="ECO:0007669"/>
    <property type="project" value="TreeGrafter"/>
</dbReference>
<dbReference type="GO" id="GO:0030007">
    <property type="term" value="P:intracellular potassium ion homeostasis"/>
    <property type="evidence" value="ECO:0007669"/>
    <property type="project" value="TreeGrafter"/>
</dbReference>
<feature type="compositionally biased region" description="Acidic residues" evidence="7">
    <location>
        <begin position="621"/>
        <end position="633"/>
    </location>
</feature>
<evidence type="ECO:0000256" key="3">
    <source>
        <dbReference type="ARBA" id="ARBA00022692"/>
    </source>
</evidence>
<protein>
    <submittedName>
        <fullName evidence="9">Uncharacterized protein</fullName>
    </submittedName>
</protein>
<accession>A0A0G4FKY1</accession>
<keyword evidence="10" id="KW-1185">Reference proteome</keyword>
<comment type="subcellular location">
    <subcellularLocation>
        <location evidence="1">Membrane</location>
        <topology evidence="1">Multi-pass membrane protein</topology>
    </subcellularLocation>
</comment>
<feature type="region of interest" description="Disordered" evidence="7">
    <location>
        <begin position="610"/>
        <end position="681"/>
    </location>
</feature>
<proteinExistence type="predicted"/>
<name>A0A0G4FKY1_VITBC</name>
<evidence type="ECO:0000256" key="4">
    <source>
        <dbReference type="ARBA" id="ARBA00022989"/>
    </source>
</evidence>
<dbReference type="EMBL" id="CDMY01000456">
    <property type="protein sequence ID" value="CEM14627.1"/>
    <property type="molecule type" value="Genomic_DNA"/>
</dbReference>
<dbReference type="VEuPathDB" id="CryptoDB:Vbra_21423"/>
<feature type="transmembrane region" description="Helical" evidence="8">
    <location>
        <begin position="468"/>
        <end position="487"/>
    </location>
</feature>
<keyword evidence="5" id="KW-0406">Ion transport</keyword>